<dbReference type="InterPro" id="IPR003594">
    <property type="entry name" value="HATPase_dom"/>
</dbReference>
<dbReference type="InterPro" id="IPR005467">
    <property type="entry name" value="His_kinase_dom"/>
</dbReference>
<proteinExistence type="predicted"/>
<dbReference type="SMART" id="SM00387">
    <property type="entry name" value="HATPase_c"/>
    <property type="match status" value="1"/>
</dbReference>
<dbReference type="PROSITE" id="PS50109">
    <property type="entry name" value="HIS_KIN"/>
    <property type="match status" value="1"/>
</dbReference>
<accession>A0A395LZK1</accession>
<sequence length="112" mass="12158">FSEAILVGLILGELITNALQHAFSGRGGKLIVSFFKEKDESISMTVSDSGVGIPFRVETKPPDAMGLVVVGSLTKKLNGKMEVKRHTGTTFRIVFPQKNTALKKEHETSTVL</sequence>
<feature type="domain" description="Histidine kinase" evidence="1">
    <location>
        <begin position="1"/>
        <end position="99"/>
    </location>
</feature>
<evidence type="ECO:0000259" key="1">
    <source>
        <dbReference type="PROSITE" id="PS50109"/>
    </source>
</evidence>
<feature type="non-terminal residue" evidence="2">
    <location>
        <position position="1"/>
    </location>
</feature>
<dbReference type="EMBL" id="PHFL01000050">
    <property type="protein sequence ID" value="RFM23963.1"/>
    <property type="molecule type" value="Genomic_DNA"/>
</dbReference>
<dbReference type="Pfam" id="PF02518">
    <property type="entry name" value="HATPase_c"/>
    <property type="match status" value="1"/>
</dbReference>
<protein>
    <submittedName>
        <fullName evidence="2">Sensor histidine kinase</fullName>
    </submittedName>
</protein>
<dbReference type="Gene3D" id="3.30.565.10">
    <property type="entry name" value="Histidine kinase-like ATPase, C-terminal domain"/>
    <property type="match status" value="1"/>
</dbReference>
<comment type="caution">
    <text evidence="2">The sequence shown here is derived from an EMBL/GenBank/DDBJ whole genome shotgun (WGS) entry which is preliminary data.</text>
</comment>
<dbReference type="PANTHER" id="PTHR43065:SF23">
    <property type="entry name" value="SENSOR HISTIDINE KINASE PDTAS"/>
    <property type="match status" value="1"/>
</dbReference>
<dbReference type="PANTHER" id="PTHR43065">
    <property type="entry name" value="SENSOR HISTIDINE KINASE"/>
    <property type="match status" value="1"/>
</dbReference>
<dbReference type="Proteomes" id="UP000266389">
    <property type="component" value="Unassembled WGS sequence"/>
</dbReference>
<name>A0A395LZK1_9BACT</name>
<gene>
    <name evidence="2" type="ORF">D0433_08290</name>
</gene>
<evidence type="ECO:0000313" key="3">
    <source>
        <dbReference type="Proteomes" id="UP000266389"/>
    </source>
</evidence>
<keyword evidence="2" id="KW-0418">Kinase</keyword>
<dbReference type="GO" id="GO:0016301">
    <property type="term" value="F:kinase activity"/>
    <property type="evidence" value="ECO:0007669"/>
    <property type="project" value="UniProtKB-KW"/>
</dbReference>
<reference evidence="2 3" key="1">
    <citation type="journal article" date="2011" name="ISME J.">
        <title>Community ecology of hot spring cyanobacterial mats: predominant populations and their functional potential.</title>
        <authorList>
            <person name="Klatt C.G."/>
            <person name="Wood J.M."/>
            <person name="Rusch D.B."/>
            <person name="Bateson M.M."/>
            <person name="Hamamura N."/>
            <person name="Heidelberg J.F."/>
            <person name="Grossman A.R."/>
            <person name="Bhaya D."/>
            <person name="Cohan F.M."/>
            <person name="Kuhl M."/>
            <person name="Bryant D.A."/>
            <person name="Ward D.M."/>
        </authorList>
    </citation>
    <scope>NUCLEOTIDE SEQUENCE [LARGE SCALE GENOMIC DNA]</scope>
    <source>
        <strain evidence="2">OS</strain>
    </source>
</reference>
<evidence type="ECO:0000313" key="2">
    <source>
        <dbReference type="EMBL" id="RFM23963.1"/>
    </source>
</evidence>
<keyword evidence="2" id="KW-0808">Transferase</keyword>
<dbReference type="SUPFAM" id="SSF55874">
    <property type="entry name" value="ATPase domain of HSP90 chaperone/DNA topoisomerase II/histidine kinase"/>
    <property type="match status" value="1"/>
</dbReference>
<dbReference type="InterPro" id="IPR036890">
    <property type="entry name" value="HATPase_C_sf"/>
</dbReference>
<organism evidence="2 3">
    <name type="scientific">Candidatus Thermochlorobacter aerophilus</name>
    <dbReference type="NCBI Taxonomy" id="1868324"/>
    <lineage>
        <taxon>Bacteria</taxon>
        <taxon>Pseudomonadati</taxon>
        <taxon>Chlorobiota</taxon>
        <taxon>Chlorobiia</taxon>
        <taxon>Chlorobiales</taxon>
        <taxon>Candidatus Thermochlorobacteriaceae</taxon>
        <taxon>Candidatus Thermochlorobacter</taxon>
    </lineage>
</organism>
<dbReference type="AlphaFoldDB" id="A0A395LZK1"/>